<proteinExistence type="predicted"/>
<dbReference type="PANTHER" id="PTHR11571:SF252">
    <property type="entry name" value="GLUTATHIONE S-TRANSFERASE"/>
    <property type="match status" value="1"/>
</dbReference>
<protein>
    <submittedName>
        <fullName evidence="2">GST1 protein</fullName>
    </submittedName>
</protein>
<gene>
    <name evidence="2" type="primary">GST1</name>
    <name evidence="2" type="ORF">SPIL2461_LOCUS16859</name>
</gene>
<dbReference type="PANTHER" id="PTHR11571">
    <property type="entry name" value="GLUTATHIONE S-TRANSFERASE"/>
    <property type="match status" value="1"/>
</dbReference>
<reference evidence="2" key="1">
    <citation type="submission" date="2021-02" db="EMBL/GenBank/DDBJ databases">
        <authorList>
            <person name="Dougan E. K."/>
            <person name="Rhodes N."/>
            <person name="Thang M."/>
            <person name="Chan C."/>
        </authorList>
    </citation>
    <scope>NUCLEOTIDE SEQUENCE</scope>
</reference>
<dbReference type="Proteomes" id="UP000649617">
    <property type="component" value="Unassembled WGS sequence"/>
</dbReference>
<dbReference type="GO" id="GO:0004364">
    <property type="term" value="F:glutathione transferase activity"/>
    <property type="evidence" value="ECO:0007669"/>
    <property type="project" value="TreeGrafter"/>
</dbReference>
<dbReference type="AlphaFoldDB" id="A0A812VRP5"/>
<dbReference type="InterPro" id="IPR036249">
    <property type="entry name" value="Thioredoxin-like_sf"/>
</dbReference>
<accession>A0A812VRP5</accession>
<organism evidence="2 3">
    <name type="scientific">Symbiodinium pilosum</name>
    <name type="common">Dinoflagellate</name>
    <dbReference type="NCBI Taxonomy" id="2952"/>
    <lineage>
        <taxon>Eukaryota</taxon>
        <taxon>Sar</taxon>
        <taxon>Alveolata</taxon>
        <taxon>Dinophyceae</taxon>
        <taxon>Suessiales</taxon>
        <taxon>Symbiodiniaceae</taxon>
        <taxon>Symbiodinium</taxon>
    </lineage>
</organism>
<dbReference type="InterPro" id="IPR050213">
    <property type="entry name" value="GST_superfamily"/>
</dbReference>
<feature type="non-terminal residue" evidence="2">
    <location>
        <position position="1"/>
    </location>
</feature>
<comment type="caution">
    <text evidence="2">The sequence shown here is derived from an EMBL/GenBank/DDBJ whole genome shotgun (WGS) entry which is preliminary data.</text>
</comment>
<dbReference type="OrthoDB" id="414243at2759"/>
<evidence type="ECO:0000313" key="2">
    <source>
        <dbReference type="EMBL" id="CAE7638131.1"/>
    </source>
</evidence>
<dbReference type="InterPro" id="IPR004045">
    <property type="entry name" value="Glutathione_S-Trfase_N"/>
</dbReference>
<feature type="domain" description="GST N-terminal" evidence="1">
    <location>
        <begin position="77"/>
        <end position="160"/>
    </location>
</feature>
<dbReference type="CDD" id="cd03039">
    <property type="entry name" value="GST_N_Sigma_like"/>
    <property type="match status" value="1"/>
</dbReference>
<dbReference type="Gene3D" id="1.20.1050.130">
    <property type="match status" value="1"/>
</dbReference>
<keyword evidence="3" id="KW-1185">Reference proteome</keyword>
<name>A0A812VRP5_SYMPI</name>
<sequence>MSRHDVNPSVVTDKRELAERFATAKLLVDQYTQSHCLTDWSGPMGWEEQEASSRALDFERRQLLSSGLLSEGHPMLGEYELFYWPITGLGEPIRLTFIVGGIPFKDTTPKTDEKFNDRKMELHPYAPEATGLPILTVDGKAYAQSRAILRYVGRIAKYEGSELYPIDPMEQLECDDYIELGEDLRMPILSTFRIQEQAEKEAARAALVGPDGGVTKFLK</sequence>
<evidence type="ECO:0000313" key="3">
    <source>
        <dbReference type="Proteomes" id="UP000649617"/>
    </source>
</evidence>
<dbReference type="PROSITE" id="PS50404">
    <property type="entry name" value="GST_NTER"/>
    <property type="match status" value="1"/>
</dbReference>
<dbReference type="GO" id="GO:0006749">
    <property type="term" value="P:glutathione metabolic process"/>
    <property type="evidence" value="ECO:0007669"/>
    <property type="project" value="TreeGrafter"/>
</dbReference>
<evidence type="ECO:0000259" key="1">
    <source>
        <dbReference type="PROSITE" id="PS50404"/>
    </source>
</evidence>
<dbReference type="SUPFAM" id="SSF52833">
    <property type="entry name" value="Thioredoxin-like"/>
    <property type="match status" value="1"/>
</dbReference>
<dbReference type="EMBL" id="CAJNIZ010042796">
    <property type="protein sequence ID" value="CAE7638131.1"/>
    <property type="molecule type" value="Genomic_DNA"/>
</dbReference>